<dbReference type="EMBL" id="PGVA01000013">
    <property type="protein sequence ID" value="PLR84449.1"/>
    <property type="molecule type" value="Genomic_DNA"/>
</dbReference>
<dbReference type="Pfam" id="PF02746">
    <property type="entry name" value="MR_MLE_N"/>
    <property type="match status" value="1"/>
</dbReference>
<accession>A0A2N5GPE9</accession>
<keyword evidence="5 7" id="KW-0456">Lyase</keyword>
<evidence type="ECO:0000256" key="6">
    <source>
        <dbReference type="ARBA" id="ARBA00029491"/>
    </source>
</evidence>
<reference evidence="9 11" key="1">
    <citation type="submission" date="2017-11" db="EMBL/GenBank/DDBJ databases">
        <title>Comparitive Functional Genomics of Dry Heat Resistant strains isolated from the Viking Spacecraft.</title>
        <authorList>
            <person name="Seuylemezian A."/>
            <person name="Cooper K."/>
            <person name="Vaishampayan P."/>
        </authorList>
    </citation>
    <scope>NUCLEOTIDE SEQUENCE [LARGE SCALE GENOMIC DNA]</scope>
    <source>
        <strain evidence="9 11">M4.6</strain>
    </source>
</reference>
<evidence type="ECO:0000256" key="2">
    <source>
        <dbReference type="ARBA" id="ARBA00022428"/>
    </source>
</evidence>
<protein>
    <recommendedName>
        <fullName evidence="6 7">o-succinylbenzoate synthase</fullName>
        <shortName evidence="7">OSB synthase</shortName>
        <shortName evidence="7">OSBS</shortName>
        <ecNumber evidence="6 7">4.2.1.113</ecNumber>
    </recommendedName>
    <alternativeName>
        <fullName evidence="7">4-(2'-carboxyphenyl)-4-oxybutyric acid synthase</fullName>
    </alternativeName>
    <alternativeName>
        <fullName evidence="7">o-succinylbenzoic acid synthase</fullName>
    </alternativeName>
</protein>
<comment type="cofactor">
    <cofactor evidence="1 7">
        <name>a divalent metal cation</name>
        <dbReference type="ChEBI" id="CHEBI:60240"/>
    </cofactor>
</comment>
<dbReference type="Proteomes" id="UP000234951">
    <property type="component" value="Unassembled WGS sequence"/>
</dbReference>
<dbReference type="UniPathway" id="UPA00079"/>
<dbReference type="SUPFAM" id="SSF54826">
    <property type="entry name" value="Enolase N-terminal domain-like"/>
    <property type="match status" value="1"/>
</dbReference>
<sequence length="368" mass="40448">MNLKAIGLYVIKMPLKLPFSTHLGTVAEREAIIVEAVDTNGLKGYGEAVAFSSPWYTEETVQTCYHVLKDFLIPLLKDSEISHPNQVDFLFHGIRRNHMAKAALEMAIWDLYAKQKNTPLARILGSTATSIPAGVVVGAKTSSSAIDQIEGYIGEGYSRIKVKISPDNDYALLAIIRERFPDIQLMADANSAYTLDDIEKLKALDEFGLLMIEQPLAVDDIVDHAKLQKQLKTPICLDESIVSFGDARKAIELGSCQVINIKIGRVGGLNTALAIHDFCKDSGVPVWCGGMLEFGVSRAHNIALAGLPGFTIPGDISSSSRYWEEDIIIPEVTVRHGAIEVPDQPGIGFEINCKRLRETCSFEETFRL</sequence>
<evidence type="ECO:0000313" key="11">
    <source>
        <dbReference type="Proteomes" id="UP000234951"/>
    </source>
</evidence>
<dbReference type="SFLD" id="SFLDS00001">
    <property type="entry name" value="Enolase"/>
    <property type="match status" value="1"/>
</dbReference>
<evidence type="ECO:0000313" key="12">
    <source>
        <dbReference type="Proteomes" id="UP000235114"/>
    </source>
</evidence>
<feature type="active site" description="Proton acceptor" evidence="7">
    <location>
        <position position="262"/>
    </location>
</feature>
<dbReference type="SUPFAM" id="SSF51604">
    <property type="entry name" value="Enolase C-terminal domain-like"/>
    <property type="match status" value="1"/>
</dbReference>
<dbReference type="InterPro" id="IPR013342">
    <property type="entry name" value="Mandelate_racemase_C"/>
</dbReference>
<evidence type="ECO:0000313" key="10">
    <source>
        <dbReference type="EMBL" id="PLS00549.1"/>
    </source>
</evidence>
<evidence type="ECO:0000256" key="7">
    <source>
        <dbReference type="HAMAP-Rule" id="MF_01933"/>
    </source>
</evidence>
<dbReference type="Gene3D" id="3.30.390.10">
    <property type="entry name" value="Enolase-like, N-terminal domain"/>
    <property type="match status" value="1"/>
</dbReference>
<dbReference type="NCBIfam" id="TIGR01928">
    <property type="entry name" value="menC_lowGC_arch"/>
    <property type="match status" value="1"/>
</dbReference>
<feature type="binding site" evidence="7">
    <location>
        <position position="238"/>
    </location>
    <ligand>
        <name>Mg(2+)</name>
        <dbReference type="ChEBI" id="CHEBI:18420"/>
    </ligand>
</feature>
<organism evidence="9 11">
    <name type="scientific">Bacillus canaveralius</name>
    <dbReference type="NCBI Taxonomy" id="1403243"/>
    <lineage>
        <taxon>Bacteria</taxon>
        <taxon>Bacillati</taxon>
        <taxon>Bacillota</taxon>
        <taxon>Bacilli</taxon>
        <taxon>Bacillales</taxon>
        <taxon>Bacillaceae</taxon>
        <taxon>Bacillus</taxon>
    </lineage>
</organism>
<keyword evidence="4 7" id="KW-0460">Magnesium</keyword>
<comment type="function">
    <text evidence="7">Converts 2-succinyl-6-hydroxy-2,4-cyclohexadiene-1-carboxylate (SHCHC) to 2-succinylbenzoate (OSB).</text>
</comment>
<dbReference type="EMBL" id="PGVD01000008">
    <property type="protein sequence ID" value="PLS00549.1"/>
    <property type="molecule type" value="Genomic_DNA"/>
</dbReference>
<dbReference type="PANTHER" id="PTHR48073">
    <property type="entry name" value="O-SUCCINYLBENZOATE SYNTHASE-RELATED"/>
    <property type="match status" value="1"/>
</dbReference>
<dbReference type="PANTHER" id="PTHR48073:SF5">
    <property type="entry name" value="O-SUCCINYLBENZOATE SYNTHASE"/>
    <property type="match status" value="1"/>
</dbReference>
<keyword evidence="3 7" id="KW-0479">Metal-binding</keyword>
<dbReference type="GO" id="GO:0016854">
    <property type="term" value="F:racemase and epimerase activity"/>
    <property type="evidence" value="ECO:0007669"/>
    <property type="project" value="UniProtKB-ARBA"/>
</dbReference>
<gene>
    <name evidence="7 9" type="primary">menC</name>
    <name evidence="9" type="ORF">CU635_06775</name>
    <name evidence="10" type="ORF">CVD25_02020</name>
</gene>
<dbReference type="GO" id="GO:0009234">
    <property type="term" value="P:menaquinone biosynthetic process"/>
    <property type="evidence" value="ECO:0007669"/>
    <property type="project" value="UniProtKB-UniRule"/>
</dbReference>
<comment type="pathway">
    <text evidence="7">Quinol/quinone metabolism; 1,4-dihydroxy-2-naphthoate biosynthesis; 1,4-dihydroxy-2-naphthoate from chorismate: step 4/7.</text>
</comment>
<dbReference type="Pfam" id="PF13378">
    <property type="entry name" value="MR_MLE_C"/>
    <property type="match status" value="1"/>
</dbReference>
<dbReference type="UniPathway" id="UPA01057">
    <property type="reaction ID" value="UER00165"/>
</dbReference>
<dbReference type="OrthoDB" id="9774531at2"/>
<keyword evidence="2 7" id="KW-0474">Menaquinone biosynthesis</keyword>
<feature type="binding site" evidence="7">
    <location>
        <position position="188"/>
    </location>
    <ligand>
        <name>Mg(2+)</name>
        <dbReference type="ChEBI" id="CHEBI:18420"/>
    </ligand>
</feature>
<evidence type="ECO:0000256" key="1">
    <source>
        <dbReference type="ARBA" id="ARBA00001968"/>
    </source>
</evidence>
<evidence type="ECO:0000256" key="4">
    <source>
        <dbReference type="ARBA" id="ARBA00022842"/>
    </source>
</evidence>
<dbReference type="SFLD" id="SFLDF00009">
    <property type="entry name" value="o-succinylbenzoate_synthase"/>
    <property type="match status" value="1"/>
</dbReference>
<dbReference type="InterPro" id="IPR013341">
    <property type="entry name" value="Mandelate_racemase_N_dom"/>
</dbReference>
<dbReference type="GO" id="GO:0000287">
    <property type="term" value="F:magnesium ion binding"/>
    <property type="evidence" value="ECO:0007669"/>
    <property type="project" value="UniProtKB-UniRule"/>
</dbReference>
<dbReference type="Gene3D" id="3.20.20.120">
    <property type="entry name" value="Enolase-like C-terminal domain"/>
    <property type="match status" value="1"/>
</dbReference>
<dbReference type="RefSeq" id="WP_101576415.1">
    <property type="nucleotide sequence ID" value="NZ_PGVA01000013.1"/>
</dbReference>
<comment type="caution">
    <text evidence="9">The sequence shown here is derived from an EMBL/GenBank/DDBJ whole genome shotgun (WGS) entry which is preliminary data.</text>
</comment>
<name>A0A2N5GPE9_9BACI</name>
<comment type="similarity">
    <text evidence="7">Belongs to the mandelate racemase/muconate lactonizing enzyme family. MenC type 2 subfamily.</text>
</comment>
<dbReference type="GO" id="GO:0043748">
    <property type="term" value="F:O-succinylbenzoate synthase activity"/>
    <property type="evidence" value="ECO:0007669"/>
    <property type="project" value="UniProtKB-EC"/>
</dbReference>
<evidence type="ECO:0000313" key="9">
    <source>
        <dbReference type="EMBL" id="PLR84449.1"/>
    </source>
</evidence>
<dbReference type="InterPro" id="IPR036849">
    <property type="entry name" value="Enolase-like_C_sf"/>
</dbReference>
<feature type="binding site" evidence="7">
    <location>
        <position position="213"/>
    </location>
    <ligand>
        <name>Mg(2+)</name>
        <dbReference type="ChEBI" id="CHEBI:18420"/>
    </ligand>
</feature>
<dbReference type="InterPro" id="IPR010197">
    <property type="entry name" value="OSBS/NAAAR"/>
</dbReference>
<evidence type="ECO:0000259" key="8">
    <source>
        <dbReference type="SMART" id="SM00922"/>
    </source>
</evidence>
<proteinExistence type="inferred from homology"/>
<dbReference type="AlphaFoldDB" id="A0A2N5GPE9"/>
<comment type="catalytic activity">
    <reaction evidence="7">
        <text>(1R,6R)-6-hydroxy-2-succinyl-cyclohexa-2,4-diene-1-carboxylate = 2-succinylbenzoate + H2O</text>
        <dbReference type="Rhea" id="RHEA:10196"/>
        <dbReference type="ChEBI" id="CHEBI:15377"/>
        <dbReference type="ChEBI" id="CHEBI:18325"/>
        <dbReference type="ChEBI" id="CHEBI:58689"/>
        <dbReference type="EC" id="4.2.1.113"/>
    </reaction>
</comment>
<evidence type="ECO:0000256" key="3">
    <source>
        <dbReference type="ARBA" id="ARBA00022723"/>
    </source>
</evidence>
<dbReference type="Proteomes" id="UP000235114">
    <property type="component" value="Unassembled WGS sequence"/>
</dbReference>
<dbReference type="HAMAP" id="MF_01933">
    <property type="entry name" value="MenC_2"/>
    <property type="match status" value="1"/>
</dbReference>
<dbReference type="InterPro" id="IPR029017">
    <property type="entry name" value="Enolase-like_N"/>
</dbReference>
<evidence type="ECO:0000256" key="5">
    <source>
        <dbReference type="ARBA" id="ARBA00023239"/>
    </source>
</evidence>
<dbReference type="EC" id="4.2.1.113" evidence="6 7"/>
<dbReference type="CDD" id="cd03317">
    <property type="entry name" value="NAAAR"/>
    <property type="match status" value="1"/>
</dbReference>
<keyword evidence="12" id="KW-1185">Reference proteome</keyword>
<feature type="active site" description="Proton donor" evidence="7">
    <location>
        <position position="163"/>
    </location>
</feature>
<feature type="domain" description="Mandelate racemase/muconate lactonizing enzyme C-terminal" evidence="8">
    <location>
        <begin position="142"/>
        <end position="234"/>
    </location>
</feature>
<dbReference type="InterPro" id="IPR047585">
    <property type="entry name" value="MenC"/>
</dbReference>
<dbReference type="InterPro" id="IPR029065">
    <property type="entry name" value="Enolase_C-like"/>
</dbReference>
<comment type="pathway">
    <text evidence="7">Quinol/quinone metabolism; menaquinone biosynthesis.</text>
</comment>
<dbReference type="SMART" id="SM00922">
    <property type="entry name" value="MR_MLE"/>
    <property type="match status" value="1"/>
</dbReference>
<reference evidence="10 12" key="2">
    <citation type="submission" date="2017-12" db="EMBL/GenBank/DDBJ databases">
        <title>Comparative Functional Genomics of Dry Heat Resistant strains isolated from the Viking Spacecraft.</title>
        <authorList>
            <person name="Seuylemezian A."/>
            <person name="Cooper K."/>
            <person name="Vaishampayan P."/>
        </authorList>
    </citation>
    <scope>NUCLEOTIDE SEQUENCE [LARGE SCALE GENOMIC DNA]</scope>
    <source>
        <strain evidence="10 12">ATCC 29669</strain>
    </source>
</reference>
<dbReference type="SFLD" id="SFLDG00180">
    <property type="entry name" value="muconate_cycloisomerase"/>
    <property type="match status" value="1"/>
</dbReference>